<dbReference type="RefSeq" id="WP_142551028.1">
    <property type="nucleotide sequence ID" value="NZ_VIFX01000005.1"/>
</dbReference>
<name>A0A544W5R7_9MYCO</name>
<keyword evidence="1 3" id="KW-0808">Transferase</keyword>
<evidence type="ECO:0000259" key="2">
    <source>
        <dbReference type="Pfam" id="PF00534"/>
    </source>
</evidence>
<dbReference type="EMBL" id="VIFX01000005">
    <property type="protein sequence ID" value="TQR87569.1"/>
    <property type="molecule type" value="Genomic_DNA"/>
</dbReference>
<dbReference type="Proteomes" id="UP000315759">
    <property type="component" value="Unassembled WGS sequence"/>
</dbReference>
<accession>A0A544W5R7</accession>
<dbReference type="AlphaFoldDB" id="A0A544W5R7"/>
<evidence type="ECO:0000313" key="4">
    <source>
        <dbReference type="Proteomes" id="UP000315759"/>
    </source>
</evidence>
<feature type="domain" description="Glycosyl transferase family 1" evidence="2">
    <location>
        <begin position="189"/>
        <end position="321"/>
    </location>
</feature>
<organism evidence="3 4">
    <name type="scientific">Mycolicibacterium hodleri</name>
    <dbReference type="NCBI Taxonomy" id="49897"/>
    <lineage>
        <taxon>Bacteria</taxon>
        <taxon>Bacillati</taxon>
        <taxon>Actinomycetota</taxon>
        <taxon>Actinomycetes</taxon>
        <taxon>Mycobacteriales</taxon>
        <taxon>Mycobacteriaceae</taxon>
        <taxon>Mycolicibacterium</taxon>
    </lineage>
</organism>
<gene>
    <name evidence="3" type="ORF">D8S82_05030</name>
</gene>
<comment type="caution">
    <text evidence="3">The sequence shown here is derived from an EMBL/GenBank/DDBJ whole genome shotgun (WGS) entry which is preliminary data.</text>
</comment>
<keyword evidence="4" id="KW-1185">Reference proteome</keyword>
<dbReference type="GO" id="GO:0016757">
    <property type="term" value="F:glycosyltransferase activity"/>
    <property type="evidence" value="ECO:0007669"/>
    <property type="project" value="InterPro"/>
</dbReference>
<dbReference type="InterPro" id="IPR001296">
    <property type="entry name" value="Glyco_trans_1"/>
</dbReference>
<dbReference type="InterPro" id="IPR050194">
    <property type="entry name" value="Glycosyltransferase_grp1"/>
</dbReference>
<dbReference type="Gene3D" id="3.40.50.2000">
    <property type="entry name" value="Glycogen Phosphorylase B"/>
    <property type="match status" value="1"/>
</dbReference>
<reference evidence="3 4" key="1">
    <citation type="submission" date="2018-10" db="EMBL/GenBank/DDBJ databases">
        <title>Draft genome of Mycobacterium hodleri strain B.</title>
        <authorList>
            <person name="Amande T.J."/>
            <person name="Mcgenity T.J."/>
        </authorList>
    </citation>
    <scope>NUCLEOTIDE SEQUENCE [LARGE SCALE GENOMIC DNA]</scope>
    <source>
        <strain evidence="3 4">B</strain>
    </source>
</reference>
<dbReference type="PANTHER" id="PTHR45947:SF3">
    <property type="entry name" value="SULFOQUINOVOSYL TRANSFERASE SQD2"/>
    <property type="match status" value="1"/>
</dbReference>
<sequence length="355" mass="39373">MSRAFPDAPIYTMLYDPDATFPEFRDLDVRVAPVNRVKAIRKHHRAALPLFPFVANSVQIDADVVLASSSGWAHGFQTTGRKLIYCHSPARWLYQGDSYLGEHGNTVAKLGLRAMAKYLTTWDRRAALSSDRYLANSAVIRERIRIAYDVEAEVVFPPVTMAQADSVKPIPEVVDWLGADAANIDSVDGAFYLVVSRLLPYKNVDAIVRAFAGTDRRLVVVGRGPQAERLRAMKTPNVTMVSDISDGELAWLYGNCRAILAASYEDYGLTPLEAGIWGRPAIALRYGGFLDTIHEGISGMYFDEPTPGDIAEAVDRFEMTKFDSDKIRDHVKQFSEASFSEKLHDAVNGLVALPR</sequence>
<dbReference type="PANTHER" id="PTHR45947">
    <property type="entry name" value="SULFOQUINOVOSYL TRANSFERASE SQD2"/>
    <property type="match status" value="1"/>
</dbReference>
<protein>
    <submittedName>
        <fullName evidence="3">Glycosyltransferase family 4 protein</fullName>
    </submittedName>
</protein>
<proteinExistence type="predicted"/>
<dbReference type="SUPFAM" id="SSF53756">
    <property type="entry name" value="UDP-Glycosyltransferase/glycogen phosphorylase"/>
    <property type="match status" value="1"/>
</dbReference>
<evidence type="ECO:0000256" key="1">
    <source>
        <dbReference type="ARBA" id="ARBA00022679"/>
    </source>
</evidence>
<dbReference type="Pfam" id="PF00534">
    <property type="entry name" value="Glycos_transf_1"/>
    <property type="match status" value="1"/>
</dbReference>
<evidence type="ECO:0000313" key="3">
    <source>
        <dbReference type="EMBL" id="TQR87569.1"/>
    </source>
</evidence>